<evidence type="ECO:0000256" key="12">
    <source>
        <dbReference type="SAM" id="MobiDB-lite"/>
    </source>
</evidence>
<dbReference type="OrthoDB" id="546861at2759"/>
<comment type="similarity">
    <text evidence="2">Belongs to the syntaxin family.</text>
</comment>
<organism evidence="14 15">
    <name type="scientific">Cryoendolithus antarcticus</name>
    <dbReference type="NCBI Taxonomy" id="1507870"/>
    <lineage>
        <taxon>Eukaryota</taxon>
        <taxon>Fungi</taxon>
        <taxon>Dikarya</taxon>
        <taxon>Ascomycota</taxon>
        <taxon>Pezizomycotina</taxon>
        <taxon>Dothideomycetes</taxon>
        <taxon>Dothideomycetidae</taxon>
        <taxon>Cladosporiales</taxon>
        <taxon>Cladosporiaceae</taxon>
        <taxon>Cryoendolithus</taxon>
    </lineage>
</organism>
<evidence type="ECO:0000256" key="8">
    <source>
        <dbReference type="ARBA" id="ARBA00023054"/>
    </source>
</evidence>
<dbReference type="InterPro" id="IPR048036">
    <property type="entry name" value="Tlg1p-like_N"/>
</dbReference>
<dbReference type="InterPro" id="IPR010989">
    <property type="entry name" value="SNARE"/>
</dbReference>
<reference evidence="15" key="1">
    <citation type="submission" date="2017-03" db="EMBL/GenBank/DDBJ databases">
        <title>Genomes of endolithic fungi from Antarctica.</title>
        <authorList>
            <person name="Coleine C."/>
            <person name="Masonjones S."/>
            <person name="Stajich J.E."/>
        </authorList>
    </citation>
    <scope>NUCLEOTIDE SEQUENCE [LARGE SCALE GENOMIC DNA]</scope>
    <source>
        <strain evidence="15">CCFEE 5527</strain>
    </source>
</reference>
<feature type="domain" description="T-SNARE coiled-coil homology" evidence="13">
    <location>
        <begin position="144"/>
        <end position="206"/>
    </location>
</feature>
<gene>
    <name evidence="14" type="ORF">B0A48_00652</name>
</gene>
<keyword evidence="5" id="KW-0653">Protein transport</keyword>
<keyword evidence="8 11" id="KW-0175">Coiled coil</keyword>
<evidence type="ECO:0000313" key="14">
    <source>
        <dbReference type="EMBL" id="OQO15269.1"/>
    </source>
</evidence>
<dbReference type="PROSITE" id="PS50192">
    <property type="entry name" value="T_SNARE"/>
    <property type="match status" value="1"/>
</dbReference>
<feature type="coiled-coil region" evidence="11">
    <location>
        <begin position="297"/>
        <end position="324"/>
    </location>
</feature>
<dbReference type="Proteomes" id="UP000192596">
    <property type="component" value="Unassembled WGS sequence"/>
</dbReference>
<evidence type="ECO:0000256" key="5">
    <source>
        <dbReference type="ARBA" id="ARBA00022927"/>
    </source>
</evidence>
<dbReference type="InterPro" id="IPR000727">
    <property type="entry name" value="T_SNARE_dom"/>
</dbReference>
<dbReference type="PANTHER" id="PTHR42089:SF1">
    <property type="entry name" value="YALI0F09427P"/>
    <property type="match status" value="1"/>
</dbReference>
<evidence type="ECO:0000313" key="15">
    <source>
        <dbReference type="Proteomes" id="UP000192596"/>
    </source>
</evidence>
<dbReference type="EMBL" id="NAJO01000001">
    <property type="protein sequence ID" value="OQO15269.1"/>
    <property type="molecule type" value="Genomic_DNA"/>
</dbReference>
<evidence type="ECO:0000256" key="10">
    <source>
        <dbReference type="ARBA" id="ARBA00073343"/>
    </source>
</evidence>
<dbReference type="CDD" id="cd21444">
    <property type="entry name" value="SNARE_NTD_Tlg1p-like"/>
    <property type="match status" value="1"/>
</dbReference>
<dbReference type="PANTHER" id="PTHR42089">
    <property type="entry name" value="YALI0F09427P"/>
    <property type="match status" value="1"/>
</dbReference>
<proteinExistence type="inferred from homology"/>
<keyword evidence="4" id="KW-0812">Transmembrane</keyword>
<evidence type="ECO:0000256" key="7">
    <source>
        <dbReference type="ARBA" id="ARBA00023034"/>
    </source>
</evidence>
<dbReference type="GO" id="GO:0015031">
    <property type="term" value="P:protein transport"/>
    <property type="evidence" value="ECO:0007669"/>
    <property type="project" value="UniProtKB-KW"/>
</dbReference>
<dbReference type="Gene3D" id="1.20.58.90">
    <property type="match status" value="1"/>
</dbReference>
<evidence type="ECO:0000259" key="13">
    <source>
        <dbReference type="PROSITE" id="PS50192"/>
    </source>
</evidence>
<evidence type="ECO:0000256" key="4">
    <source>
        <dbReference type="ARBA" id="ARBA00022692"/>
    </source>
</evidence>
<dbReference type="STRING" id="1507870.A0A1V8TV87"/>
<evidence type="ECO:0000256" key="9">
    <source>
        <dbReference type="ARBA" id="ARBA00023136"/>
    </source>
</evidence>
<dbReference type="GO" id="GO:0000139">
    <property type="term" value="C:Golgi membrane"/>
    <property type="evidence" value="ECO:0007669"/>
    <property type="project" value="UniProtKB-SubCell"/>
</dbReference>
<protein>
    <recommendedName>
        <fullName evidence="10">t-SNARE affecting a late Golgi compartment protein 1</fullName>
    </recommendedName>
</protein>
<evidence type="ECO:0000256" key="2">
    <source>
        <dbReference type="ARBA" id="ARBA00009063"/>
    </source>
</evidence>
<evidence type="ECO:0000256" key="1">
    <source>
        <dbReference type="ARBA" id="ARBA00004409"/>
    </source>
</evidence>
<accession>A0A1V8TV87</accession>
<comment type="caution">
    <text evidence="14">The sequence shown here is derived from an EMBL/GenBank/DDBJ whole genome shotgun (WGS) entry which is preliminary data.</text>
</comment>
<dbReference type="Gene3D" id="1.20.5.110">
    <property type="match status" value="1"/>
</dbReference>
<dbReference type="SUPFAM" id="SSF58038">
    <property type="entry name" value="SNARE fusion complex"/>
    <property type="match status" value="1"/>
</dbReference>
<keyword evidence="6" id="KW-1133">Transmembrane helix</keyword>
<evidence type="ECO:0000256" key="6">
    <source>
        <dbReference type="ARBA" id="ARBA00022989"/>
    </source>
</evidence>
<dbReference type="InterPro" id="IPR015260">
    <property type="entry name" value="Syntaxin-6/10/61_N"/>
</dbReference>
<keyword evidence="9" id="KW-0472">Membrane</keyword>
<dbReference type="InParanoid" id="A0A1V8TV87"/>
<name>A0A1V8TV87_9PEZI</name>
<keyword evidence="7" id="KW-0333">Golgi apparatus</keyword>
<dbReference type="Pfam" id="PF09177">
    <property type="entry name" value="STX6_10_61_N"/>
    <property type="match status" value="1"/>
</dbReference>
<keyword evidence="15" id="KW-1185">Reference proteome</keyword>
<feature type="region of interest" description="Disordered" evidence="12">
    <location>
        <begin position="358"/>
        <end position="398"/>
    </location>
</feature>
<keyword evidence="3" id="KW-0813">Transport</keyword>
<feature type="compositionally biased region" description="Basic and acidic residues" evidence="12">
    <location>
        <begin position="368"/>
        <end position="382"/>
    </location>
</feature>
<feature type="coiled-coil region" evidence="11">
    <location>
        <begin position="40"/>
        <end position="67"/>
    </location>
</feature>
<evidence type="ECO:0000256" key="11">
    <source>
        <dbReference type="SAM" id="Coils"/>
    </source>
</evidence>
<comment type="subcellular location">
    <subcellularLocation>
        <location evidence="1">Golgi apparatus membrane</location>
        <topology evidence="1">Single-pass type IV membrane protein</topology>
    </subcellularLocation>
</comment>
<dbReference type="FunFam" id="1.20.58.90:FF:000012">
    <property type="entry name" value="SNARE domain protein"/>
    <property type="match status" value="1"/>
</dbReference>
<dbReference type="FunFam" id="1.20.5.110:FF:000006">
    <property type="entry name" value="Syntaxin 6"/>
    <property type="match status" value="1"/>
</dbReference>
<dbReference type="AlphaFoldDB" id="A0A1V8TV87"/>
<dbReference type="SUPFAM" id="SSF47661">
    <property type="entry name" value="t-snare proteins"/>
    <property type="match status" value="1"/>
</dbReference>
<sequence>MASSDPFLQVQSDVLALLTTTRPLFTSYLRIRSSASSPSNPELLEARSELEENLTDLSTDLQDLLASVAAVETDPYRYGLDVAEVGRRRKLVEDVGKEIESMHQQLNSTAAKVPLQHPDQFDVQTGDGEDGEDEYGAWEEQRQVEIMHEQDEVLEGVFQTVGNLRLQADTMGRELEEQAEMLDEVEDITDRVGGKIQTGMKKIGSKHPYSSRAIYEYIDIATMHDDASHPLLQQVPLTVNPFLDLPKPPTLPHNYASLPSTLPPSILHSAPAPSAPEQPAYITSASGSFAAHPSTIVAQNKALLAQLSTQRSEAEKKVREWEEGIRERELAEKRRKAPGYLDSDVKVLEPEKVVERSKAVEGSLMDEPEAKVDVDEKRKVEDELGSAMDRAFGRSEMG</sequence>
<evidence type="ECO:0000256" key="3">
    <source>
        <dbReference type="ARBA" id="ARBA00022448"/>
    </source>
</evidence>
<dbReference type="GO" id="GO:0048193">
    <property type="term" value="P:Golgi vesicle transport"/>
    <property type="evidence" value="ECO:0007669"/>
    <property type="project" value="InterPro"/>
</dbReference>
<dbReference type="CDD" id="cd15851">
    <property type="entry name" value="SNARE_Syntaxin6"/>
    <property type="match status" value="1"/>
</dbReference>
<dbReference type="FunCoup" id="A0A1V8TV87">
    <property type="interactions" value="503"/>
</dbReference>